<dbReference type="Proteomes" id="UP000251842">
    <property type="component" value="Chromosome"/>
</dbReference>
<evidence type="ECO:0000313" key="4">
    <source>
        <dbReference type="Proteomes" id="UP000251842"/>
    </source>
</evidence>
<feature type="transmembrane region" description="Helical" evidence="2">
    <location>
        <begin position="203"/>
        <end position="221"/>
    </location>
</feature>
<dbReference type="KEGG" id="lue:DCD74_08035"/>
<keyword evidence="2" id="KW-0472">Membrane</keyword>
<evidence type="ECO:0000256" key="2">
    <source>
        <dbReference type="SAM" id="Phobius"/>
    </source>
</evidence>
<keyword evidence="1" id="KW-0175">Coiled coil</keyword>
<sequence length="459" mass="50084">MNAENTPARPARKRPGEFRRLMARRFNLLSDKAPDDIIERRIREGVELQGATPWILIFAILVAAIGLNVNSTAVVIGAMLISPLMGPIMGVGHGVAVHDFGLLRRALLNLALSTVIGLVVSALYFMLTPLSEAQSELLARTSPTLWDVLIALFGGMAGIIGVTREEKSNVIPGMAIATALMPPLCTAGYGLATREWRWFGGAFYLYSINCVFIALATFIGIRLLRLPRQSFVDARTERRVGMAMWLVAVATLLPSIYLAVNLVKDEVYRARAGDFVREAFAFRDAFVVDTRIDASARVIDVSLVGNPVSNENLTRIESRLAPMGLAGTRIRLHQTRSNEPLDVGALRTQLLGDVIQQGQATLADMERKLKAAEQALHDRNAMASQAAAIADELRAQEPGVGMVGVSQGSRIDADGNRQPLVQLTVASPQPLAAESRERILRWFRVRSGDDQAEVVFRGQ</sequence>
<organism evidence="3 4">
    <name type="scientific">Solilutibacter oculi</name>
    <dbReference type="NCBI Taxonomy" id="2698682"/>
    <lineage>
        <taxon>Bacteria</taxon>
        <taxon>Pseudomonadati</taxon>
        <taxon>Pseudomonadota</taxon>
        <taxon>Gammaproteobacteria</taxon>
        <taxon>Lysobacterales</taxon>
        <taxon>Lysobacteraceae</taxon>
        <taxon>Solilutibacter</taxon>
    </lineage>
</organism>
<feature type="transmembrane region" description="Helical" evidence="2">
    <location>
        <begin position="242"/>
        <end position="260"/>
    </location>
</feature>
<dbReference type="InterPro" id="IPR005240">
    <property type="entry name" value="DUF389"/>
</dbReference>
<keyword evidence="4" id="KW-1185">Reference proteome</keyword>
<dbReference type="AlphaFoldDB" id="A0A344J6H8"/>
<dbReference type="RefSeq" id="WP_112926851.1">
    <property type="nucleotide sequence ID" value="NZ_CP029556.1"/>
</dbReference>
<gene>
    <name evidence="3" type="ORF">DCD74_08035</name>
</gene>
<dbReference type="OrthoDB" id="9790659at2"/>
<accession>A0A344J6H8</accession>
<dbReference type="Pfam" id="PF04087">
    <property type="entry name" value="DUF389"/>
    <property type="match status" value="1"/>
</dbReference>
<proteinExistence type="predicted"/>
<feature type="coiled-coil region" evidence="1">
    <location>
        <begin position="355"/>
        <end position="382"/>
    </location>
</feature>
<feature type="transmembrane region" description="Helical" evidence="2">
    <location>
        <begin position="73"/>
        <end position="95"/>
    </location>
</feature>
<feature type="transmembrane region" description="Helical" evidence="2">
    <location>
        <begin position="145"/>
        <end position="163"/>
    </location>
</feature>
<feature type="transmembrane region" description="Helical" evidence="2">
    <location>
        <begin position="107"/>
        <end position="125"/>
    </location>
</feature>
<feature type="transmembrane region" description="Helical" evidence="2">
    <location>
        <begin position="170"/>
        <end position="191"/>
    </location>
</feature>
<dbReference type="PANTHER" id="PTHR20992:SF9">
    <property type="entry name" value="AT15442P-RELATED"/>
    <property type="match status" value="1"/>
</dbReference>
<protein>
    <submittedName>
        <fullName evidence="3">DUF389 domain-containing protein</fullName>
    </submittedName>
</protein>
<feature type="transmembrane region" description="Helical" evidence="2">
    <location>
        <begin position="48"/>
        <end position="67"/>
    </location>
</feature>
<keyword evidence="2" id="KW-0812">Transmembrane</keyword>
<dbReference type="PANTHER" id="PTHR20992">
    <property type="entry name" value="AT15442P-RELATED"/>
    <property type="match status" value="1"/>
</dbReference>
<keyword evidence="2" id="KW-1133">Transmembrane helix</keyword>
<evidence type="ECO:0000256" key="1">
    <source>
        <dbReference type="SAM" id="Coils"/>
    </source>
</evidence>
<name>A0A344J6H8_9GAMM</name>
<dbReference type="EMBL" id="CP029556">
    <property type="protein sequence ID" value="AXA84638.1"/>
    <property type="molecule type" value="Genomic_DNA"/>
</dbReference>
<evidence type="ECO:0000313" key="3">
    <source>
        <dbReference type="EMBL" id="AXA84638.1"/>
    </source>
</evidence>
<reference evidence="4" key="1">
    <citation type="submission" date="2018-05" db="EMBL/GenBank/DDBJ databases">
        <title>Luteimonas pekinense sp. nov., isolated from human Meibomian gland secretions, Beijing, China.</title>
        <authorList>
            <person name="Wen T."/>
            <person name="Bai H."/>
            <person name="Lv H."/>
        </authorList>
    </citation>
    <scope>NUCLEOTIDE SEQUENCE [LARGE SCALE GENOMIC DNA]</scope>
    <source>
        <strain evidence="4">83-4</strain>
    </source>
</reference>